<dbReference type="InterPro" id="IPR003779">
    <property type="entry name" value="CMD-like"/>
</dbReference>
<dbReference type="InterPro" id="IPR029032">
    <property type="entry name" value="AhpD-like"/>
</dbReference>
<name>A0ABS0HCA2_9SPHN</name>
<reference evidence="2 3" key="1">
    <citation type="submission" date="2020-11" db="EMBL/GenBank/DDBJ databases">
        <title>The genome sequence of Novosphingobium sp. 1Y9A.</title>
        <authorList>
            <person name="Liu Y."/>
        </authorList>
    </citation>
    <scope>NUCLEOTIDE SEQUENCE [LARGE SCALE GENOMIC DNA]</scope>
    <source>
        <strain evidence="2 3">1Y9A</strain>
    </source>
</reference>
<feature type="domain" description="Carboxymuconolactone decarboxylase-like" evidence="1">
    <location>
        <begin position="36"/>
        <end position="118"/>
    </location>
</feature>
<evidence type="ECO:0000259" key="1">
    <source>
        <dbReference type="Pfam" id="PF02627"/>
    </source>
</evidence>
<dbReference type="Gene3D" id="1.20.1290.10">
    <property type="entry name" value="AhpD-like"/>
    <property type="match status" value="1"/>
</dbReference>
<dbReference type="PANTHER" id="PTHR33570:SF2">
    <property type="entry name" value="CARBOXYMUCONOLACTONE DECARBOXYLASE-LIKE DOMAIN-CONTAINING PROTEIN"/>
    <property type="match status" value="1"/>
</dbReference>
<comment type="caution">
    <text evidence="2">The sequence shown here is derived from an EMBL/GenBank/DDBJ whole genome shotgun (WGS) entry which is preliminary data.</text>
</comment>
<dbReference type="Pfam" id="PF02627">
    <property type="entry name" value="CMD"/>
    <property type="match status" value="1"/>
</dbReference>
<evidence type="ECO:0000313" key="2">
    <source>
        <dbReference type="EMBL" id="MBF9149630.1"/>
    </source>
</evidence>
<accession>A0ABS0HCA2</accession>
<dbReference type="EMBL" id="JADQDC010000001">
    <property type="protein sequence ID" value="MBF9149630.1"/>
    <property type="molecule type" value="Genomic_DNA"/>
</dbReference>
<evidence type="ECO:0000313" key="3">
    <source>
        <dbReference type="Proteomes" id="UP000600799"/>
    </source>
</evidence>
<dbReference type="InterPro" id="IPR052512">
    <property type="entry name" value="4CMD/NDH-1_regulator"/>
</dbReference>
<gene>
    <name evidence="2" type="ORF">I2488_01300</name>
</gene>
<protein>
    <submittedName>
        <fullName evidence="2">Carboxymuconolactone decarboxylase family protein</fullName>
    </submittedName>
</protein>
<dbReference type="PANTHER" id="PTHR33570">
    <property type="entry name" value="4-CARBOXYMUCONOLACTONE DECARBOXYLASE FAMILY PROTEIN"/>
    <property type="match status" value="1"/>
</dbReference>
<dbReference type="Proteomes" id="UP000600799">
    <property type="component" value="Unassembled WGS sequence"/>
</dbReference>
<keyword evidence="3" id="KW-1185">Reference proteome</keyword>
<organism evidence="2 3">
    <name type="scientific">Novosphingobium jiangmenense</name>
    <dbReference type="NCBI Taxonomy" id="2791981"/>
    <lineage>
        <taxon>Bacteria</taxon>
        <taxon>Pseudomonadati</taxon>
        <taxon>Pseudomonadota</taxon>
        <taxon>Alphaproteobacteria</taxon>
        <taxon>Sphingomonadales</taxon>
        <taxon>Sphingomonadaceae</taxon>
        <taxon>Novosphingobium</taxon>
    </lineage>
</organism>
<dbReference type="RefSeq" id="WP_196274000.1">
    <property type="nucleotide sequence ID" value="NZ_JADQDC010000001.1"/>
</dbReference>
<sequence>MDQDQFRRGLARRKEVLGDAYVDKALAAADDFTRPMQELTTGWCWGEVWSRPGLAARDRSLLNLGMISALNRPNELRLHVKAAFRNGLTCEEIREALLQVAVYCGVPAGMDSTRIAAEAIREFALENHGARAGAEDDGAGSR</sequence>
<proteinExistence type="predicted"/>
<dbReference type="SUPFAM" id="SSF69118">
    <property type="entry name" value="AhpD-like"/>
    <property type="match status" value="1"/>
</dbReference>